<proteinExistence type="inferred from homology"/>
<evidence type="ECO:0000313" key="4">
    <source>
        <dbReference type="Proteomes" id="UP000053676"/>
    </source>
</evidence>
<dbReference type="SUPFAM" id="SSF50630">
    <property type="entry name" value="Acid proteases"/>
    <property type="match status" value="1"/>
</dbReference>
<feature type="domain" description="Peptidase A1" evidence="2">
    <location>
        <begin position="1"/>
        <end position="123"/>
    </location>
</feature>
<dbReference type="InterPro" id="IPR033121">
    <property type="entry name" value="PEPTIDASE_A1"/>
</dbReference>
<dbReference type="PROSITE" id="PS51767">
    <property type="entry name" value="PEPTIDASE_A1"/>
    <property type="match status" value="1"/>
</dbReference>
<comment type="similarity">
    <text evidence="1">Belongs to the peptidase A1 family.</text>
</comment>
<dbReference type="CDD" id="cd05471">
    <property type="entry name" value="pepsin_like"/>
    <property type="match status" value="1"/>
</dbReference>
<dbReference type="Proteomes" id="UP000053676">
    <property type="component" value="Unassembled WGS sequence"/>
</dbReference>
<dbReference type="InterPro" id="IPR034164">
    <property type="entry name" value="Pepsin-like_dom"/>
</dbReference>
<evidence type="ECO:0000256" key="1">
    <source>
        <dbReference type="ARBA" id="ARBA00007447"/>
    </source>
</evidence>
<dbReference type="AlphaFoldDB" id="W2TER3"/>
<reference evidence="4" key="1">
    <citation type="journal article" date="2014" name="Nat. Genet.">
        <title>Genome of the human hookworm Necator americanus.</title>
        <authorList>
            <person name="Tang Y.T."/>
            <person name="Gao X."/>
            <person name="Rosa B.A."/>
            <person name="Abubucker S."/>
            <person name="Hallsworth-Pepin K."/>
            <person name="Martin J."/>
            <person name="Tyagi R."/>
            <person name="Heizer E."/>
            <person name="Zhang X."/>
            <person name="Bhonagiri-Palsikar V."/>
            <person name="Minx P."/>
            <person name="Warren W.C."/>
            <person name="Wang Q."/>
            <person name="Zhan B."/>
            <person name="Hotez P.J."/>
            <person name="Sternberg P.W."/>
            <person name="Dougall A."/>
            <person name="Gaze S.T."/>
            <person name="Mulvenna J."/>
            <person name="Sotillo J."/>
            <person name="Ranganathan S."/>
            <person name="Rabelo E.M."/>
            <person name="Wilson R.K."/>
            <person name="Felgner P.L."/>
            <person name="Bethony J."/>
            <person name="Hawdon J.M."/>
            <person name="Gasser R.B."/>
            <person name="Loukas A."/>
            <person name="Mitreva M."/>
        </authorList>
    </citation>
    <scope>NUCLEOTIDE SEQUENCE [LARGE SCALE GENOMIC DNA]</scope>
</reference>
<dbReference type="EMBL" id="KI659468">
    <property type="protein sequence ID" value="ETN79502.1"/>
    <property type="molecule type" value="Genomic_DNA"/>
</dbReference>
<accession>W2TER3</accession>
<dbReference type="InterPro" id="IPR001461">
    <property type="entry name" value="Aspartic_peptidase_A1"/>
</dbReference>
<dbReference type="Pfam" id="PF00026">
    <property type="entry name" value="Asp"/>
    <property type="match status" value="1"/>
</dbReference>
<organism evidence="3 4">
    <name type="scientific">Necator americanus</name>
    <name type="common">Human hookworm</name>
    <dbReference type="NCBI Taxonomy" id="51031"/>
    <lineage>
        <taxon>Eukaryota</taxon>
        <taxon>Metazoa</taxon>
        <taxon>Ecdysozoa</taxon>
        <taxon>Nematoda</taxon>
        <taxon>Chromadorea</taxon>
        <taxon>Rhabditida</taxon>
        <taxon>Rhabditina</taxon>
        <taxon>Rhabditomorpha</taxon>
        <taxon>Strongyloidea</taxon>
        <taxon>Ancylostomatidae</taxon>
        <taxon>Bunostominae</taxon>
        <taxon>Necator</taxon>
    </lineage>
</organism>
<gene>
    <name evidence="3" type="ORF">NECAME_02621</name>
</gene>
<dbReference type="Gene3D" id="2.40.70.10">
    <property type="entry name" value="Acid Proteases"/>
    <property type="match status" value="1"/>
</dbReference>
<dbReference type="KEGG" id="nai:NECAME_02621"/>
<evidence type="ECO:0000259" key="2">
    <source>
        <dbReference type="PROSITE" id="PS51767"/>
    </source>
</evidence>
<dbReference type="PANTHER" id="PTHR47966">
    <property type="entry name" value="BETA-SITE APP-CLEAVING ENZYME, ISOFORM A-RELATED"/>
    <property type="match status" value="1"/>
</dbReference>
<dbReference type="GO" id="GO:0004190">
    <property type="term" value="F:aspartic-type endopeptidase activity"/>
    <property type="evidence" value="ECO:0007669"/>
    <property type="project" value="InterPro"/>
</dbReference>
<dbReference type="InterPro" id="IPR021109">
    <property type="entry name" value="Peptidase_aspartic_dom_sf"/>
</dbReference>
<protein>
    <recommendedName>
        <fullName evidence="2">Peptidase A1 domain-containing protein</fullName>
    </recommendedName>
</protein>
<sequence>MLWVPHNDCNTGLCIGKRKFTPSKSKTFVPVKEQWEAPGYGGRAKGERLGTDEVQLGGEDEDQLLIRRTAFGLATQVDSVFKETPFDGALGLAFSVYDEEKGEPFITNAINKGKKSSVHFHQY</sequence>
<dbReference type="GO" id="GO:0006508">
    <property type="term" value="P:proteolysis"/>
    <property type="evidence" value="ECO:0007669"/>
    <property type="project" value="InterPro"/>
</dbReference>
<dbReference type="OrthoDB" id="5850982at2759"/>
<keyword evidence="4" id="KW-1185">Reference proteome</keyword>
<dbReference type="PANTHER" id="PTHR47966:SF45">
    <property type="entry name" value="PEPTIDASE A1 DOMAIN-CONTAINING PROTEIN"/>
    <property type="match status" value="1"/>
</dbReference>
<dbReference type="GO" id="GO:0005764">
    <property type="term" value="C:lysosome"/>
    <property type="evidence" value="ECO:0007669"/>
    <property type="project" value="TreeGrafter"/>
</dbReference>
<name>W2TER3_NECAM</name>
<evidence type="ECO:0000313" key="3">
    <source>
        <dbReference type="EMBL" id="ETN79502.1"/>
    </source>
</evidence>